<dbReference type="PROSITE" id="PS51257">
    <property type="entry name" value="PROKAR_LIPOPROTEIN"/>
    <property type="match status" value="1"/>
</dbReference>
<dbReference type="InterPro" id="IPR051686">
    <property type="entry name" value="Lipoprotein_DolP"/>
</dbReference>
<dbReference type="Proteomes" id="UP000069001">
    <property type="component" value="Unassembled WGS sequence"/>
</dbReference>
<name>A0A118LVB9_BURCE</name>
<dbReference type="PANTHER" id="PTHR34606">
    <property type="entry name" value="BON DOMAIN-CONTAINING PROTEIN"/>
    <property type="match status" value="1"/>
</dbReference>
<feature type="domain" description="BON" evidence="3">
    <location>
        <begin position="70"/>
        <end position="138"/>
    </location>
</feature>
<evidence type="ECO:0000256" key="2">
    <source>
        <dbReference type="SAM" id="SignalP"/>
    </source>
</evidence>
<dbReference type="PROSITE" id="PS50914">
    <property type="entry name" value="BON"/>
    <property type="match status" value="1"/>
</dbReference>
<gene>
    <name evidence="4" type="ORF">WS90_11370</name>
</gene>
<dbReference type="RefSeq" id="WP_059524541.1">
    <property type="nucleotide sequence ID" value="NZ_LOXZ01000031.1"/>
</dbReference>
<feature type="signal peptide" evidence="2">
    <location>
        <begin position="1"/>
        <end position="42"/>
    </location>
</feature>
<feature type="chain" id="PRO_5007160354" evidence="2">
    <location>
        <begin position="43"/>
        <end position="139"/>
    </location>
</feature>
<evidence type="ECO:0000259" key="3">
    <source>
        <dbReference type="PROSITE" id="PS50914"/>
    </source>
</evidence>
<protein>
    <submittedName>
        <fullName evidence="4">Transporter</fullName>
    </submittedName>
</protein>
<proteinExistence type="predicted"/>
<evidence type="ECO:0000313" key="5">
    <source>
        <dbReference type="Proteomes" id="UP000069001"/>
    </source>
</evidence>
<dbReference type="InterPro" id="IPR007055">
    <property type="entry name" value="BON_dom"/>
</dbReference>
<dbReference type="PANTHER" id="PTHR34606:SF15">
    <property type="entry name" value="BON DOMAIN-CONTAINING PROTEIN"/>
    <property type="match status" value="1"/>
</dbReference>
<dbReference type="AlphaFoldDB" id="A0A118LVB9"/>
<sequence>MKVFPLQARSLRIRHRRAKRVGMAIAIVAATACASVVPNVFAAGDDSAASSSMSSSSSTSSHSTAGRKIRDATITTKAKAELVGTSGLSSGDIHVKTRHGIVILTGSVPDEQQRTQAVGVVKQVDGVQDVRDQLTIRAK</sequence>
<dbReference type="EMBL" id="LOYH01000037">
    <property type="protein sequence ID" value="KVK84578.1"/>
    <property type="molecule type" value="Genomic_DNA"/>
</dbReference>
<reference evidence="4 5" key="1">
    <citation type="submission" date="2015-11" db="EMBL/GenBank/DDBJ databases">
        <title>Expanding the genomic diversity of Burkholderia species for the development of highly accurate diagnostics.</title>
        <authorList>
            <person name="Sahl J."/>
            <person name="Keim P."/>
            <person name="Wagner D."/>
        </authorList>
    </citation>
    <scope>NUCLEOTIDE SEQUENCE [LARGE SCALE GENOMIC DNA]</scope>
    <source>
        <strain evidence="4 5">MSMB1302</strain>
    </source>
</reference>
<evidence type="ECO:0000256" key="1">
    <source>
        <dbReference type="SAM" id="MobiDB-lite"/>
    </source>
</evidence>
<comment type="caution">
    <text evidence="4">The sequence shown here is derived from an EMBL/GenBank/DDBJ whole genome shotgun (WGS) entry which is preliminary data.</text>
</comment>
<dbReference type="Gene3D" id="3.30.1340.30">
    <property type="match status" value="1"/>
</dbReference>
<keyword evidence="2" id="KW-0732">Signal</keyword>
<dbReference type="Pfam" id="PF04972">
    <property type="entry name" value="BON"/>
    <property type="match status" value="1"/>
</dbReference>
<accession>A0A118LVB9</accession>
<evidence type="ECO:0000313" key="4">
    <source>
        <dbReference type="EMBL" id="KVK84578.1"/>
    </source>
</evidence>
<feature type="compositionally biased region" description="Low complexity" evidence="1">
    <location>
        <begin position="46"/>
        <end position="66"/>
    </location>
</feature>
<organism evidence="4 5">
    <name type="scientific">Burkholderia cepacia</name>
    <name type="common">Pseudomonas cepacia</name>
    <dbReference type="NCBI Taxonomy" id="292"/>
    <lineage>
        <taxon>Bacteria</taxon>
        <taxon>Pseudomonadati</taxon>
        <taxon>Pseudomonadota</taxon>
        <taxon>Betaproteobacteria</taxon>
        <taxon>Burkholderiales</taxon>
        <taxon>Burkholderiaceae</taxon>
        <taxon>Burkholderia</taxon>
        <taxon>Burkholderia cepacia complex</taxon>
    </lineage>
</organism>
<feature type="region of interest" description="Disordered" evidence="1">
    <location>
        <begin position="46"/>
        <end position="72"/>
    </location>
</feature>